<organism evidence="2 3">
    <name type="scientific">Pleurodeles waltl</name>
    <name type="common">Iberian ribbed newt</name>
    <dbReference type="NCBI Taxonomy" id="8319"/>
    <lineage>
        <taxon>Eukaryota</taxon>
        <taxon>Metazoa</taxon>
        <taxon>Chordata</taxon>
        <taxon>Craniata</taxon>
        <taxon>Vertebrata</taxon>
        <taxon>Euteleostomi</taxon>
        <taxon>Amphibia</taxon>
        <taxon>Batrachia</taxon>
        <taxon>Caudata</taxon>
        <taxon>Salamandroidea</taxon>
        <taxon>Salamandridae</taxon>
        <taxon>Pleurodelinae</taxon>
        <taxon>Pleurodeles</taxon>
    </lineage>
</organism>
<keyword evidence="3" id="KW-1185">Reference proteome</keyword>
<reference evidence="2" key="1">
    <citation type="journal article" date="2022" name="bioRxiv">
        <title>Sequencing and chromosome-scale assembly of the giantPleurodeles waltlgenome.</title>
        <authorList>
            <person name="Brown T."/>
            <person name="Elewa A."/>
            <person name="Iarovenko S."/>
            <person name="Subramanian E."/>
            <person name="Araus A.J."/>
            <person name="Petzold A."/>
            <person name="Susuki M."/>
            <person name="Suzuki K.-i.T."/>
            <person name="Hayashi T."/>
            <person name="Toyoda A."/>
            <person name="Oliveira C."/>
            <person name="Osipova E."/>
            <person name="Leigh N.D."/>
            <person name="Simon A."/>
            <person name="Yun M.H."/>
        </authorList>
    </citation>
    <scope>NUCLEOTIDE SEQUENCE</scope>
    <source>
        <strain evidence="2">20211129_DDA</strain>
        <tissue evidence="2">Liver</tissue>
    </source>
</reference>
<protein>
    <submittedName>
        <fullName evidence="2">Uncharacterized protein</fullName>
    </submittedName>
</protein>
<comment type="caution">
    <text evidence="2">The sequence shown here is derived from an EMBL/GenBank/DDBJ whole genome shotgun (WGS) entry which is preliminary data.</text>
</comment>
<dbReference type="Proteomes" id="UP001066276">
    <property type="component" value="Chromosome 2_1"/>
</dbReference>
<proteinExistence type="predicted"/>
<dbReference type="EMBL" id="JANPWB010000003">
    <property type="protein sequence ID" value="KAJ1198594.1"/>
    <property type="molecule type" value="Genomic_DNA"/>
</dbReference>
<evidence type="ECO:0000313" key="3">
    <source>
        <dbReference type="Proteomes" id="UP001066276"/>
    </source>
</evidence>
<gene>
    <name evidence="2" type="ORF">NDU88_002433</name>
</gene>
<accession>A0AAV7VEV9</accession>
<evidence type="ECO:0000313" key="2">
    <source>
        <dbReference type="EMBL" id="KAJ1198594.1"/>
    </source>
</evidence>
<evidence type="ECO:0000256" key="1">
    <source>
        <dbReference type="SAM" id="MobiDB-lite"/>
    </source>
</evidence>
<feature type="region of interest" description="Disordered" evidence="1">
    <location>
        <begin position="105"/>
        <end position="133"/>
    </location>
</feature>
<sequence length="133" mass="14043">MANSEKVLQALRMLQEEGREDLLQEGVLGKEGVGVKRPRKPSSEGVAAAVIACSPPVTGKKCRQKNAMGRRYAQAVAVNEEAEVLINQDLPVSGGVRRGGSRLARRAGASLRQQVASQGRGAAKRGAVAPCNR</sequence>
<name>A0AAV7VEV9_PLEWA</name>
<dbReference type="AlphaFoldDB" id="A0AAV7VEV9"/>